<feature type="domain" description="Staygreen protein" evidence="2">
    <location>
        <begin position="4"/>
        <end position="148"/>
    </location>
</feature>
<dbReference type="AlphaFoldDB" id="A0A1H9YI35"/>
<organism evidence="3 4">
    <name type="scientific">Oceanobacillus limi</name>
    <dbReference type="NCBI Taxonomy" id="930131"/>
    <lineage>
        <taxon>Bacteria</taxon>
        <taxon>Bacillati</taxon>
        <taxon>Bacillota</taxon>
        <taxon>Bacilli</taxon>
        <taxon>Bacillales</taxon>
        <taxon>Bacillaceae</taxon>
        <taxon>Oceanobacillus</taxon>
    </lineage>
</organism>
<protein>
    <submittedName>
        <fullName evidence="3">Staygreen protein</fullName>
    </submittedName>
</protein>
<reference evidence="3 4" key="1">
    <citation type="submission" date="2016-10" db="EMBL/GenBank/DDBJ databases">
        <authorList>
            <person name="de Groot N.N."/>
        </authorList>
    </citation>
    <scope>NUCLEOTIDE SEQUENCE [LARGE SCALE GENOMIC DNA]</scope>
    <source>
        <strain evidence="3 4">IBRC-M 10780</strain>
    </source>
</reference>
<dbReference type="STRING" id="930131.SAMN05216389_101412"/>
<evidence type="ECO:0000313" key="3">
    <source>
        <dbReference type="EMBL" id="SES68645.1"/>
    </source>
</evidence>
<gene>
    <name evidence="3" type="ORF">SAMN05216389_101412</name>
</gene>
<dbReference type="Proteomes" id="UP000198618">
    <property type="component" value="Unassembled WGS sequence"/>
</dbReference>
<sequence length="157" mass="18194">MAHFTSQKLSVNVIPPANNLQPIIGRKYTLTHSDATAELFLDVGYVFNVQAINPKMRDEVLGEWQYDCHFVFVGHAYVDNGEFSKEVTNTRFHIFQKEMPTAIRGMMNGDQAFFSNYPYLLHAPISIYFHSTYTEYNQVFFYGTPRQYLSPIPIHNI</sequence>
<dbReference type="RefSeq" id="WP_090866288.1">
    <property type="nucleotide sequence ID" value="NZ_FOHE01000001.1"/>
</dbReference>
<keyword evidence="1" id="KW-0809">Transit peptide</keyword>
<evidence type="ECO:0000313" key="4">
    <source>
        <dbReference type="Proteomes" id="UP000198618"/>
    </source>
</evidence>
<evidence type="ECO:0000256" key="1">
    <source>
        <dbReference type="ARBA" id="ARBA00022946"/>
    </source>
</evidence>
<evidence type="ECO:0000259" key="2">
    <source>
        <dbReference type="Pfam" id="PF12638"/>
    </source>
</evidence>
<proteinExistence type="predicted"/>
<keyword evidence="4" id="KW-1185">Reference proteome</keyword>
<dbReference type="PANTHER" id="PTHR31750:SF4">
    <property type="entry name" value="LP06106P"/>
    <property type="match status" value="1"/>
</dbReference>
<dbReference type="PANTHER" id="PTHR31750">
    <property type="entry name" value="PROTEIN STAY-GREEN 1, CHLOROPLASTIC-RELATED"/>
    <property type="match status" value="1"/>
</dbReference>
<dbReference type="EMBL" id="FOHE01000001">
    <property type="protein sequence ID" value="SES68645.1"/>
    <property type="molecule type" value="Genomic_DNA"/>
</dbReference>
<dbReference type="OrthoDB" id="1684395at2"/>
<accession>A0A1H9YI35</accession>
<dbReference type="InterPro" id="IPR024438">
    <property type="entry name" value="Staygreen"/>
</dbReference>
<name>A0A1H9YI35_9BACI</name>
<dbReference type="Pfam" id="PF12638">
    <property type="entry name" value="Staygreen"/>
    <property type="match status" value="1"/>
</dbReference>